<feature type="region of interest" description="Disordered" evidence="1">
    <location>
        <begin position="526"/>
        <end position="574"/>
    </location>
</feature>
<evidence type="ECO:0000313" key="3">
    <source>
        <dbReference type="Proteomes" id="UP000237105"/>
    </source>
</evidence>
<keyword evidence="3" id="KW-1185">Reference proteome</keyword>
<dbReference type="OrthoDB" id="1913411at2759"/>
<reference evidence="3" key="1">
    <citation type="submission" date="2016-06" db="EMBL/GenBank/DDBJ databases">
        <title>Parallel loss of symbiosis genes in relatives of nitrogen-fixing non-legume Parasponia.</title>
        <authorList>
            <person name="Van Velzen R."/>
            <person name="Holmer R."/>
            <person name="Bu F."/>
            <person name="Rutten L."/>
            <person name="Van Zeijl A."/>
            <person name="Liu W."/>
            <person name="Santuari L."/>
            <person name="Cao Q."/>
            <person name="Sharma T."/>
            <person name="Shen D."/>
            <person name="Roswanjaya Y."/>
            <person name="Wardhani T."/>
            <person name="Kalhor M.S."/>
            <person name="Jansen J."/>
            <person name="Van den Hoogen J."/>
            <person name="Gungor B."/>
            <person name="Hartog M."/>
            <person name="Hontelez J."/>
            <person name="Verver J."/>
            <person name="Yang W.-C."/>
            <person name="Schijlen E."/>
            <person name="Repin R."/>
            <person name="Schilthuizen M."/>
            <person name="Schranz E."/>
            <person name="Heidstra R."/>
            <person name="Miyata K."/>
            <person name="Fedorova E."/>
            <person name="Kohlen W."/>
            <person name="Bisseling T."/>
            <person name="Smit S."/>
            <person name="Geurts R."/>
        </authorList>
    </citation>
    <scope>NUCLEOTIDE SEQUENCE [LARGE SCALE GENOMIC DNA]</scope>
    <source>
        <strain evidence="3">cv. WU1-14</strain>
    </source>
</reference>
<name>A0A2P5AGI3_PARAD</name>
<feature type="compositionally biased region" description="Low complexity" evidence="1">
    <location>
        <begin position="40"/>
        <end position="51"/>
    </location>
</feature>
<comment type="caution">
    <text evidence="2">The sequence shown here is derived from an EMBL/GenBank/DDBJ whole genome shotgun (WGS) entry which is preliminary data.</text>
</comment>
<sequence length="574" mass="62219">MEKRKKDHKLAQEPDTNDLSNKEDQNQNVALVGKNIKAGSSSNEHTTSENNQQRPIVQWPYTPQNADQSLLASKPPIPTLSPSPIIISQWNFPHQHQQSLTNHQVQQGQLPLNYTQSTPPFWLTQRNGLAFPGMNSLVTFPPFVPFGGTEVTWQAPAVGGGNASTTQPQVPSFCYPFGYSLSGLPGPCDPLSLWGQAQQPQPLCTYAFPGTCNYFSSTPSITPSSSASPGQFFQRGIIRPPTKLSQKHQQLWDAQSAENVQLWNVINQLQSEIAYYRSRLSKLEAEVSSFKPKMEEPSDRATGTALASQPSKRGRPKKSVASVDAAGSPAESLPRARGRKPATSKLQSDIKGHIFGKVVLQKVEVKDKACQSTAIIEQGNNENMSCNAVHAGGNVEINGSNLMMPAFTNQAQLQMFGIGLAPSLEIKSSDDKATESKTAYSILSQQATVMNTKSSSAAYMSATVNGNLGWSNNVTSEESGRNMLSKSSQDFYNNGSVIRQEGKLIPGWSFVNEDDASEELEDAVIGSAKDENDEMEEDASSGAEDISQTKDDGTYNVDGAVGTSPKGLPTLNNW</sequence>
<gene>
    <name evidence="2" type="ORF">PanWU01x14_334740</name>
</gene>
<evidence type="ECO:0000256" key="1">
    <source>
        <dbReference type="SAM" id="MobiDB-lite"/>
    </source>
</evidence>
<proteinExistence type="predicted"/>
<dbReference type="AlphaFoldDB" id="A0A2P5AGI3"/>
<dbReference type="EMBL" id="JXTB01000604">
    <property type="protein sequence ID" value="PON35634.1"/>
    <property type="molecule type" value="Genomic_DNA"/>
</dbReference>
<feature type="region of interest" description="Disordered" evidence="1">
    <location>
        <begin position="289"/>
        <end position="347"/>
    </location>
</feature>
<evidence type="ECO:0000313" key="2">
    <source>
        <dbReference type="EMBL" id="PON35634.1"/>
    </source>
</evidence>
<organism evidence="2 3">
    <name type="scientific">Parasponia andersonii</name>
    <name type="common">Sponia andersonii</name>
    <dbReference type="NCBI Taxonomy" id="3476"/>
    <lineage>
        <taxon>Eukaryota</taxon>
        <taxon>Viridiplantae</taxon>
        <taxon>Streptophyta</taxon>
        <taxon>Embryophyta</taxon>
        <taxon>Tracheophyta</taxon>
        <taxon>Spermatophyta</taxon>
        <taxon>Magnoliopsida</taxon>
        <taxon>eudicotyledons</taxon>
        <taxon>Gunneridae</taxon>
        <taxon>Pentapetalae</taxon>
        <taxon>rosids</taxon>
        <taxon>fabids</taxon>
        <taxon>Rosales</taxon>
        <taxon>Cannabaceae</taxon>
        <taxon>Parasponia</taxon>
    </lineage>
</organism>
<feature type="compositionally biased region" description="Basic and acidic residues" evidence="1">
    <location>
        <begin position="1"/>
        <end position="12"/>
    </location>
</feature>
<feature type="region of interest" description="Disordered" evidence="1">
    <location>
        <begin position="1"/>
        <end position="56"/>
    </location>
</feature>
<protein>
    <submittedName>
        <fullName evidence="2">Uncharacterized protein</fullName>
    </submittedName>
</protein>
<accession>A0A2P5AGI3</accession>
<dbReference type="Proteomes" id="UP000237105">
    <property type="component" value="Unassembled WGS sequence"/>
</dbReference>